<sequence length="145" mass="16475">MAPRKSKSKAPSVAGSQASGSDMPASGCEFNAELLHVFRKHVNDLHDLWPDVTMEDPLLVKDGGKEAPFNSSHYTSVMNSTETGKKVYRCGQNWFRHNLFWSPTSGVPRLHSLCFCRNKFLQRNIAKLVDWEILEPRKTEGKHFE</sequence>
<reference evidence="2" key="1">
    <citation type="submission" date="2022-10" db="EMBL/GenBank/DDBJ databases">
        <authorList>
            <person name="Chen Y."/>
            <person name="Dougan E. K."/>
            <person name="Chan C."/>
            <person name="Rhodes N."/>
            <person name="Thang M."/>
        </authorList>
    </citation>
    <scope>NUCLEOTIDE SEQUENCE</scope>
</reference>
<dbReference type="EMBL" id="CAMXCT030002604">
    <property type="protein sequence ID" value="CAL4786594.1"/>
    <property type="molecule type" value="Genomic_DNA"/>
</dbReference>
<evidence type="ECO:0000313" key="2">
    <source>
        <dbReference type="EMBL" id="CAI3999282.1"/>
    </source>
</evidence>
<protein>
    <submittedName>
        <fullName evidence="2">Uncharacterized protein</fullName>
    </submittedName>
</protein>
<feature type="region of interest" description="Disordered" evidence="1">
    <location>
        <begin position="1"/>
        <end position="24"/>
    </location>
</feature>
<dbReference type="EMBL" id="CAMXCT010002604">
    <property type="protein sequence ID" value="CAI3999282.1"/>
    <property type="molecule type" value="Genomic_DNA"/>
</dbReference>
<comment type="caution">
    <text evidence="2">The sequence shown here is derived from an EMBL/GenBank/DDBJ whole genome shotgun (WGS) entry which is preliminary data.</text>
</comment>
<reference evidence="3 4" key="2">
    <citation type="submission" date="2024-05" db="EMBL/GenBank/DDBJ databases">
        <authorList>
            <person name="Chen Y."/>
            <person name="Shah S."/>
            <person name="Dougan E. K."/>
            <person name="Thang M."/>
            <person name="Chan C."/>
        </authorList>
    </citation>
    <scope>NUCLEOTIDE SEQUENCE [LARGE SCALE GENOMIC DNA]</scope>
</reference>
<evidence type="ECO:0000313" key="4">
    <source>
        <dbReference type="Proteomes" id="UP001152797"/>
    </source>
</evidence>
<dbReference type="EMBL" id="CAMXCT020002604">
    <property type="protein sequence ID" value="CAL1152657.1"/>
    <property type="molecule type" value="Genomic_DNA"/>
</dbReference>
<name>A0A9P1CYA8_9DINO</name>
<evidence type="ECO:0000313" key="3">
    <source>
        <dbReference type="EMBL" id="CAL4786594.1"/>
    </source>
</evidence>
<gene>
    <name evidence="2" type="ORF">C1SCF055_LOCUS25502</name>
</gene>
<accession>A0A9P1CYA8</accession>
<keyword evidence="4" id="KW-1185">Reference proteome</keyword>
<organism evidence="2">
    <name type="scientific">Cladocopium goreaui</name>
    <dbReference type="NCBI Taxonomy" id="2562237"/>
    <lineage>
        <taxon>Eukaryota</taxon>
        <taxon>Sar</taxon>
        <taxon>Alveolata</taxon>
        <taxon>Dinophyceae</taxon>
        <taxon>Suessiales</taxon>
        <taxon>Symbiodiniaceae</taxon>
        <taxon>Cladocopium</taxon>
    </lineage>
</organism>
<dbReference type="AlphaFoldDB" id="A0A9P1CYA8"/>
<evidence type="ECO:0000256" key="1">
    <source>
        <dbReference type="SAM" id="MobiDB-lite"/>
    </source>
</evidence>
<proteinExistence type="predicted"/>
<dbReference type="Proteomes" id="UP001152797">
    <property type="component" value="Unassembled WGS sequence"/>
</dbReference>